<gene>
    <name evidence="2" type="ORF">LC_TR12524_c0_g1_i1_g.43881</name>
</gene>
<name>A0A1J3EV45_NOCCA</name>
<dbReference type="InterPro" id="IPR054722">
    <property type="entry name" value="PolX-like_BBD"/>
</dbReference>
<proteinExistence type="predicted"/>
<evidence type="ECO:0000259" key="1">
    <source>
        <dbReference type="Pfam" id="PF22936"/>
    </source>
</evidence>
<feature type="domain" description="Retrovirus-related Pol polyprotein from transposon TNT 1-94-like beta-barrel" evidence="1">
    <location>
        <begin position="35"/>
        <end position="115"/>
    </location>
</feature>
<dbReference type="PANTHER" id="PTHR47592">
    <property type="entry name" value="PBF68 PROTEIN"/>
    <property type="match status" value="1"/>
</dbReference>
<reference evidence="2" key="1">
    <citation type="submission" date="2016-07" db="EMBL/GenBank/DDBJ databases">
        <title>De novo transcriptome assembly of four accessions of the metal hyperaccumulator plant Noccaea caerulescens.</title>
        <authorList>
            <person name="Blande D."/>
            <person name="Halimaa P."/>
            <person name="Tervahauta A.I."/>
            <person name="Aarts M.G."/>
            <person name="Karenlampi S.O."/>
        </authorList>
    </citation>
    <scope>NUCLEOTIDE SEQUENCE</scope>
</reference>
<protein>
    <submittedName>
        <fullName evidence="2">Retrovirus-related Pol polyprotein from transposon TNT 1-94</fullName>
    </submittedName>
</protein>
<dbReference type="Pfam" id="PF22936">
    <property type="entry name" value="Pol_BBD"/>
    <property type="match status" value="1"/>
</dbReference>
<organism evidence="2">
    <name type="scientific">Noccaea caerulescens</name>
    <name type="common">Alpine penny-cress</name>
    <name type="synonym">Thlaspi caerulescens</name>
    <dbReference type="NCBI Taxonomy" id="107243"/>
    <lineage>
        <taxon>Eukaryota</taxon>
        <taxon>Viridiplantae</taxon>
        <taxon>Streptophyta</taxon>
        <taxon>Embryophyta</taxon>
        <taxon>Tracheophyta</taxon>
        <taxon>Spermatophyta</taxon>
        <taxon>Magnoliopsida</taxon>
        <taxon>eudicotyledons</taxon>
        <taxon>Gunneridae</taxon>
        <taxon>Pentapetalae</taxon>
        <taxon>rosids</taxon>
        <taxon>malvids</taxon>
        <taxon>Brassicales</taxon>
        <taxon>Brassicaceae</taxon>
        <taxon>Coluteocarpeae</taxon>
        <taxon>Noccaea</taxon>
    </lineage>
</organism>
<dbReference type="AlphaFoldDB" id="A0A1J3EV45"/>
<dbReference type="PANTHER" id="PTHR47592:SF27">
    <property type="entry name" value="OS08G0421700 PROTEIN"/>
    <property type="match status" value="1"/>
</dbReference>
<dbReference type="EMBL" id="GEVK01017369">
    <property type="protein sequence ID" value="JAU35463.1"/>
    <property type="molecule type" value="Transcribed_RNA"/>
</dbReference>
<evidence type="ECO:0000313" key="2">
    <source>
        <dbReference type="EMBL" id="JAU35463.1"/>
    </source>
</evidence>
<sequence length="126" mass="14194">MRGQRHNENSSANTAAEINQPFVLTVSSQYTKDEWVLDSGCTFHITPNKELMFDLKEFEGGKVHMANSTYSEVKGIGKIRITNPDGTVVILTDVRYMPDMSRNLISYGMLEKSGCTSNGDWRTRLL</sequence>
<accession>A0A1J3EV45</accession>